<dbReference type="InterPro" id="IPR003594">
    <property type="entry name" value="HATPase_dom"/>
</dbReference>
<evidence type="ECO:0000313" key="13">
    <source>
        <dbReference type="Proteomes" id="UP000308054"/>
    </source>
</evidence>
<dbReference type="Pfam" id="PF07568">
    <property type="entry name" value="HisKA_2"/>
    <property type="match status" value="1"/>
</dbReference>
<keyword evidence="7 12" id="KW-0418">Kinase</keyword>
<dbReference type="GO" id="GO:0007165">
    <property type="term" value="P:signal transduction"/>
    <property type="evidence" value="ECO:0007669"/>
    <property type="project" value="InterPro"/>
</dbReference>
<dbReference type="OrthoDB" id="9767435at2"/>
<evidence type="ECO:0000256" key="8">
    <source>
        <dbReference type="ARBA" id="ARBA00022840"/>
    </source>
</evidence>
<comment type="subcellular location">
    <subcellularLocation>
        <location evidence="2">Membrane</location>
    </subcellularLocation>
</comment>
<dbReference type="AlphaFoldDB" id="A0A4S2H3Q9"/>
<reference evidence="12 13" key="1">
    <citation type="journal article" date="2017" name="Int. J. Syst. Evol. Microbiol.">
        <title>Marinicauda algicola sp. nov., isolated from a marine red alga Rhodosorus marinus.</title>
        <authorList>
            <person name="Jeong S.E."/>
            <person name="Jeon S.H."/>
            <person name="Chun B.H."/>
            <person name="Kim D.W."/>
            <person name="Jeon C.O."/>
        </authorList>
    </citation>
    <scope>NUCLEOTIDE SEQUENCE [LARGE SCALE GENOMIC DNA]</scope>
    <source>
        <strain evidence="12 13">JCM 31718</strain>
    </source>
</reference>
<evidence type="ECO:0000256" key="3">
    <source>
        <dbReference type="ARBA" id="ARBA00012438"/>
    </source>
</evidence>
<evidence type="ECO:0000256" key="9">
    <source>
        <dbReference type="SAM" id="Coils"/>
    </source>
</evidence>
<dbReference type="RefSeq" id="WP_135994712.1">
    <property type="nucleotide sequence ID" value="NZ_CP071057.1"/>
</dbReference>
<dbReference type="Proteomes" id="UP000308054">
    <property type="component" value="Unassembled WGS sequence"/>
</dbReference>
<dbReference type="Gene3D" id="3.30.565.10">
    <property type="entry name" value="Histidine kinase-like ATPase, C-terminal domain"/>
    <property type="match status" value="1"/>
</dbReference>
<dbReference type="CDD" id="cd18773">
    <property type="entry name" value="PDC1_HK_sensor"/>
    <property type="match status" value="1"/>
</dbReference>
<keyword evidence="13" id="KW-1185">Reference proteome</keyword>
<evidence type="ECO:0000313" key="12">
    <source>
        <dbReference type="EMBL" id="TGY90214.1"/>
    </source>
</evidence>
<sequence length="574" mass="62443">MRLPFRRSLRVQLVAILAIALTPLLALSIIQGTIEFEDERLKQIDRLYTASSLATDDLESALERALGIGAAIAGRPSSFLTDAEGCDRALARIAETDIVVSNIAITDATGRVRCAGLGTDLDFSAGGLAWFEDIQARGGPLFTRVQPGDLSRRPIMLIAHPFEIAGEFAGAVAIAVDAAAALRLVDENYLPPEATLAFFNHEGVFTLGGQRLPFDTLPAELLAEALAAEDTIIVQQPEAAPGRTLTFSPLVERRFGTVLLTPGPAYSAWTGYDLAGTILIPFLMWTLAIVCVWIAIDRFVLRWLTYLRRIARLYGSGRLDIDPRRAEKAPAEVEELATTLAKMAASLEEQRSALESAVEQRTALLREIHHRVKNNLQVIVSLLNLQAGRLPDGPGRQALFEARRRINALALVHRSLYEAEDLRQVEMRPFLRELLHYVSDASKAAEQAVAVEVESEDIEFEPDYAVPLALFVTEAANNAFKHAFEDRMRGTIRVSLARLGADRYEIAVADDGSGLAEGAGEGTGSTLMSAFAQQMGGNLVRERTEAGGTRVGVRFSYAASARAGTEREESAAQH</sequence>
<comment type="caution">
    <text evidence="12">The sequence shown here is derived from an EMBL/GenBank/DDBJ whole genome shotgun (WGS) entry which is preliminary data.</text>
</comment>
<dbReference type="PANTHER" id="PTHR41523">
    <property type="entry name" value="TWO-COMPONENT SYSTEM SENSOR PROTEIN"/>
    <property type="match status" value="1"/>
</dbReference>
<feature type="transmembrane region" description="Helical" evidence="10">
    <location>
        <begin position="282"/>
        <end position="301"/>
    </location>
</feature>
<evidence type="ECO:0000256" key="5">
    <source>
        <dbReference type="ARBA" id="ARBA00022679"/>
    </source>
</evidence>
<dbReference type="GO" id="GO:0004673">
    <property type="term" value="F:protein histidine kinase activity"/>
    <property type="evidence" value="ECO:0007669"/>
    <property type="project" value="UniProtKB-EC"/>
</dbReference>
<evidence type="ECO:0000259" key="11">
    <source>
        <dbReference type="PROSITE" id="PS50885"/>
    </source>
</evidence>
<dbReference type="PROSITE" id="PS50885">
    <property type="entry name" value="HAMP"/>
    <property type="match status" value="1"/>
</dbReference>
<keyword evidence="10" id="KW-1133">Transmembrane helix</keyword>
<proteinExistence type="predicted"/>
<comment type="catalytic activity">
    <reaction evidence="1">
        <text>ATP + protein L-histidine = ADP + protein N-phospho-L-histidine.</text>
        <dbReference type="EC" id="2.7.13.3"/>
    </reaction>
</comment>
<dbReference type="GO" id="GO:0005524">
    <property type="term" value="F:ATP binding"/>
    <property type="evidence" value="ECO:0007669"/>
    <property type="project" value="UniProtKB-KW"/>
</dbReference>
<keyword evidence="5" id="KW-0808">Transferase</keyword>
<dbReference type="GO" id="GO:0016020">
    <property type="term" value="C:membrane"/>
    <property type="evidence" value="ECO:0007669"/>
    <property type="project" value="UniProtKB-SubCell"/>
</dbReference>
<dbReference type="SMART" id="SM00387">
    <property type="entry name" value="HATPase_c"/>
    <property type="match status" value="1"/>
</dbReference>
<gene>
    <name evidence="12" type="ORF">E5163_03560</name>
</gene>
<name>A0A4S2H3Q9_9PROT</name>
<keyword evidence="8" id="KW-0067">ATP-binding</keyword>
<feature type="domain" description="HAMP" evidence="11">
    <location>
        <begin position="298"/>
        <end position="352"/>
    </location>
</feature>
<dbReference type="Gene3D" id="3.30.450.20">
    <property type="entry name" value="PAS domain"/>
    <property type="match status" value="2"/>
</dbReference>
<keyword evidence="6" id="KW-0547">Nucleotide-binding</keyword>
<accession>A0A4S2H3Q9</accession>
<dbReference type="InterPro" id="IPR011495">
    <property type="entry name" value="Sig_transdc_His_kin_sub2_dim/P"/>
</dbReference>
<dbReference type="SUPFAM" id="SSF55874">
    <property type="entry name" value="ATPase domain of HSP90 chaperone/DNA topoisomerase II/histidine kinase"/>
    <property type="match status" value="1"/>
</dbReference>
<evidence type="ECO:0000256" key="2">
    <source>
        <dbReference type="ARBA" id="ARBA00004370"/>
    </source>
</evidence>
<evidence type="ECO:0000256" key="4">
    <source>
        <dbReference type="ARBA" id="ARBA00022553"/>
    </source>
</evidence>
<dbReference type="Pfam" id="PF02518">
    <property type="entry name" value="HATPase_c"/>
    <property type="match status" value="1"/>
</dbReference>
<keyword evidence="4" id="KW-0597">Phosphoprotein</keyword>
<evidence type="ECO:0000256" key="7">
    <source>
        <dbReference type="ARBA" id="ARBA00022777"/>
    </source>
</evidence>
<organism evidence="12 13">
    <name type="scientific">Marinicauda algicola</name>
    <dbReference type="NCBI Taxonomy" id="2029849"/>
    <lineage>
        <taxon>Bacteria</taxon>
        <taxon>Pseudomonadati</taxon>
        <taxon>Pseudomonadota</taxon>
        <taxon>Alphaproteobacteria</taxon>
        <taxon>Maricaulales</taxon>
        <taxon>Maricaulaceae</taxon>
        <taxon>Marinicauda</taxon>
    </lineage>
</organism>
<evidence type="ECO:0000256" key="6">
    <source>
        <dbReference type="ARBA" id="ARBA00022741"/>
    </source>
</evidence>
<keyword evidence="10" id="KW-0812">Transmembrane</keyword>
<keyword evidence="10" id="KW-0472">Membrane</keyword>
<dbReference type="EMBL" id="SRXW01000001">
    <property type="protein sequence ID" value="TGY90214.1"/>
    <property type="molecule type" value="Genomic_DNA"/>
</dbReference>
<dbReference type="InterPro" id="IPR003660">
    <property type="entry name" value="HAMP_dom"/>
</dbReference>
<dbReference type="InterPro" id="IPR036890">
    <property type="entry name" value="HATPase_C_sf"/>
</dbReference>
<feature type="coiled-coil region" evidence="9">
    <location>
        <begin position="340"/>
        <end position="367"/>
    </location>
</feature>
<dbReference type="EC" id="2.7.13.3" evidence="3"/>
<evidence type="ECO:0000256" key="1">
    <source>
        <dbReference type="ARBA" id="ARBA00000085"/>
    </source>
</evidence>
<dbReference type="PANTHER" id="PTHR41523:SF8">
    <property type="entry name" value="ETHYLENE RESPONSE SENSOR PROTEIN"/>
    <property type="match status" value="1"/>
</dbReference>
<protein>
    <recommendedName>
        <fullName evidence="3">histidine kinase</fullName>
        <ecNumber evidence="3">2.7.13.3</ecNumber>
    </recommendedName>
</protein>
<evidence type="ECO:0000256" key="10">
    <source>
        <dbReference type="SAM" id="Phobius"/>
    </source>
</evidence>
<keyword evidence="9" id="KW-0175">Coiled coil</keyword>